<dbReference type="InterPro" id="IPR029052">
    <property type="entry name" value="Metallo-depent_PP-like"/>
</dbReference>
<evidence type="ECO:0000256" key="3">
    <source>
        <dbReference type="ARBA" id="ARBA00004123"/>
    </source>
</evidence>
<keyword evidence="7 16" id="KW-0378">Hydrolase</keyword>
<dbReference type="PROSITE" id="PS00125">
    <property type="entry name" value="SER_THR_PHOSPHATASE"/>
    <property type="match status" value="1"/>
</dbReference>
<evidence type="ECO:0000256" key="2">
    <source>
        <dbReference type="ARBA" id="ARBA00001946"/>
    </source>
</evidence>
<dbReference type="GO" id="GO:0005737">
    <property type="term" value="C:cytoplasm"/>
    <property type="evidence" value="ECO:0007669"/>
    <property type="project" value="UniProtKB-ARBA"/>
</dbReference>
<evidence type="ECO:0000313" key="18">
    <source>
        <dbReference type="EMBL" id="TID30725.1"/>
    </source>
</evidence>
<dbReference type="GO" id="GO:0046872">
    <property type="term" value="F:metal ion binding"/>
    <property type="evidence" value="ECO:0007669"/>
    <property type="project" value="UniProtKB-KW"/>
</dbReference>
<evidence type="ECO:0000313" key="19">
    <source>
        <dbReference type="Proteomes" id="UP000307173"/>
    </source>
</evidence>
<evidence type="ECO:0000256" key="1">
    <source>
        <dbReference type="ARBA" id="ARBA00001936"/>
    </source>
</evidence>
<dbReference type="SMART" id="SM00156">
    <property type="entry name" value="PP2Ac"/>
    <property type="match status" value="1"/>
</dbReference>
<dbReference type="PROSITE" id="PS50005">
    <property type="entry name" value="TPR"/>
    <property type="match status" value="1"/>
</dbReference>
<dbReference type="GO" id="GO:0005634">
    <property type="term" value="C:nucleus"/>
    <property type="evidence" value="ECO:0007669"/>
    <property type="project" value="UniProtKB-SubCell"/>
</dbReference>
<feature type="repeat" description="TPR" evidence="15">
    <location>
        <begin position="102"/>
        <end position="135"/>
    </location>
</feature>
<dbReference type="InterPro" id="IPR013235">
    <property type="entry name" value="PPP_dom"/>
</dbReference>
<proteinExistence type="inferred from homology"/>
<evidence type="ECO:0000256" key="10">
    <source>
        <dbReference type="ARBA" id="ARBA00023211"/>
    </source>
</evidence>
<dbReference type="Gene3D" id="3.60.21.10">
    <property type="match status" value="1"/>
</dbReference>
<evidence type="ECO:0000256" key="5">
    <source>
        <dbReference type="ARBA" id="ARBA00022723"/>
    </source>
</evidence>
<evidence type="ECO:0000259" key="17">
    <source>
        <dbReference type="PROSITE" id="PS00125"/>
    </source>
</evidence>
<dbReference type="Gene3D" id="1.25.40.10">
    <property type="entry name" value="Tetratricopeptide repeat domain"/>
    <property type="match status" value="1"/>
</dbReference>
<dbReference type="GO" id="GO:0004722">
    <property type="term" value="F:protein serine/threonine phosphatase activity"/>
    <property type="evidence" value="ECO:0007669"/>
    <property type="project" value="UniProtKB-EC"/>
</dbReference>
<comment type="caution">
    <text evidence="18">The sequence shown here is derived from an EMBL/GenBank/DDBJ whole genome shotgun (WGS) entry which is preliminary data.</text>
</comment>
<dbReference type="SMART" id="SM00028">
    <property type="entry name" value="TPR"/>
    <property type="match status" value="3"/>
</dbReference>
<evidence type="ECO:0000256" key="14">
    <source>
        <dbReference type="PIRSR" id="PIRSR033096-1"/>
    </source>
</evidence>
<evidence type="ECO:0000256" key="11">
    <source>
        <dbReference type="ARBA" id="ARBA00023242"/>
    </source>
</evidence>
<dbReference type="Proteomes" id="UP000307173">
    <property type="component" value="Unassembled WGS sequence"/>
</dbReference>
<dbReference type="SUPFAM" id="SSF48452">
    <property type="entry name" value="TPR-like"/>
    <property type="match status" value="1"/>
</dbReference>
<evidence type="ECO:0000256" key="9">
    <source>
        <dbReference type="ARBA" id="ARBA00022912"/>
    </source>
</evidence>
<keyword evidence="19" id="KW-1185">Reference proteome</keyword>
<keyword evidence="8 15" id="KW-0802">TPR repeat</keyword>
<comment type="cofactor">
    <cofactor evidence="1">
        <name>Mn(2+)</name>
        <dbReference type="ChEBI" id="CHEBI:29035"/>
    </cofactor>
</comment>
<dbReference type="PANTHER" id="PTHR45668">
    <property type="entry name" value="SERINE/THREONINE-PROTEIN PHOSPHATASE 5-RELATED"/>
    <property type="match status" value="1"/>
</dbReference>
<dbReference type="InterPro" id="IPR019734">
    <property type="entry name" value="TPR_rpt"/>
</dbReference>
<keyword evidence="11" id="KW-0539">Nucleus</keyword>
<organism evidence="18 19">
    <name type="scientific">Pichia inconspicua</name>
    <dbReference type="NCBI Taxonomy" id="52247"/>
    <lineage>
        <taxon>Eukaryota</taxon>
        <taxon>Fungi</taxon>
        <taxon>Dikarya</taxon>
        <taxon>Ascomycota</taxon>
        <taxon>Saccharomycotina</taxon>
        <taxon>Pichiomycetes</taxon>
        <taxon>Pichiales</taxon>
        <taxon>Pichiaceae</taxon>
        <taxon>Pichia</taxon>
    </lineage>
</organism>
<evidence type="ECO:0000256" key="4">
    <source>
        <dbReference type="ARBA" id="ARBA00008786"/>
    </source>
</evidence>
<dbReference type="AlphaFoldDB" id="A0A4T0X5W3"/>
<keyword evidence="9" id="KW-0904">Protein phosphatase</keyword>
<dbReference type="EC" id="3.1.3.16" evidence="16"/>
<feature type="domain" description="Serine/threonine specific protein phosphatases" evidence="17">
    <location>
        <begin position="320"/>
        <end position="325"/>
    </location>
</feature>
<feature type="active site" description="Proton donor/acceptor" evidence="14">
    <location>
        <position position="324"/>
    </location>
</feature>
<keyword evidence="5" id="KW-0479">Metal-binding</keyword>
<accession>A0A4T0X5W3</accession>
<dbReference type="FunFam" id="3.60.21.10:FF:000036">
    <property type="entry name" value="Serine/threonine protein phosphatase 5"/>
    <property type="match status" value="1"/>
</dbReference>
<dbReference type="InterPro" id="IPR011990">
    <property type="entry name" value="TPR-like_helical_dom_sf"/>
</dbReference>
<protein>
    <recommendedName>
        <fullName evidence="16">Serine/threonine-protein phosphatase</fullName>
        <ecNumber evidence="16">3.1.3.16</ecNumber>
    </recommendedName>
</protein>
<comment type="catalytic activity">
    <reaction evidence="13">
        <text>O-phospho-L-threonyl-[protein] + H2O = L-threonyl-[protein] + phosphate</text>
        <dbReference type="Rhea" id="RHEA:47004"/>
        <dbReference type="Rhea" id="RHEA-COMP:11060"/>
        <dbReference type="Rhea" id="RHEA-COMP:11605"/>
        <dbReference type="ChEBI" id="CHEBI:15377"/>
        <dbReference type="ChEBI" id="CHEBI:30013"/>
        <dbReference type="ChEBI" id="CHEBI:43474"/>
        <dbReference type="ChEBI" id="CHEBI:61977"/>
        <dbReference type="EC" id="3.1.3.16"/>
    </reaction>
    <physiologicalReaction direction="left-to-right" evidence="13">
        <dbReference type="Rhea" id="RHEA:47005"/>
    </physiologicalReaction>
</comment>
<keyword evidence="10" id="KW-0464">Manganese</keyword>
<evidence type="ECO:0000256" key="12">
    <source>
        <dbReference type="ARBA" id="ARBA00047986"/>
    </source>
</evidence>
<evidence type="ECO:0000256" key="16">
    <source>
        <dbReference type="RuleBase" id="RU004273"/>
    </source>
</evidence>
<comment type="catalytic activity">
    <reaction evidence="12">
        <text>O-phospho-L-seryl-[protein] + H2O = L-seryl-[protein] + phosphate</text>
        <dbReference type="Rhea" id="RHEA:20629"/>
        <dbReference type="Rhea" id="RHEA-COMP:9863"/>
        <dbReference type="Rhea" id="RHEA-COMP:11604"/>
        <dbReference type="ChEBI" id="CHEBI:15377"/>
        <dbReference type="ChEBI" id="CHEBI:29999"/>
        <dbReference type="ChEBI" id="CHEBI:43474"/>
        <dbReference type="ChEBI" id="CHEBI:83421"/>
        <dbReference type="EC" id="3.1.3.16"/>
    </reaction>
    <physiologicalReaction direction="left-to-right" evidence="12">
        <dbReference type="Rhea" id="RHEA:20630"/>
    </physiologicalReaction>
</comment>
<keyword evidence="6" id="KW-0677">Repeat</keyword>
<dbReference type="EMBL" id="SELW01000121">
    <property type="protein sequence ID" value="TID30725.1"/>
    <property type="molecule type" value="Genomic_DNA"/>
</dbReference>
<dbReference type="OrthoDB" id="445564at2759"/>
<dbReference type="Pfam" id="PF00149">
    <property type="entry name" value="Metallophos"/>
    <property type="match status" value="1"/>
</dbReference>
<comment type="subcellular location">
    <subcellularLocation>
        <location evidence="3">Nucleus</location>
    </subcellularLocation>
</comment>
<dbReference type="InterPro" id="IPR051134">
    <property type="entry name" value="PPP_phosphatase"/>
</dbReference>
<evidence type="ECO:0000256" key="7">
    <source>
        <dbReference type="ARBA" id="ARBA00022801"/>
    </source>
</evidence>
<dbReference type="PANTHER" id="PTHR45668:SF5">
    <property type="entry name" value="SERINE_THREONINE-PROTEIN PHOSPHATASE 5"/>
    <property type="match status" value="1"/>
</dbReference>
<dbReference type="PIRSF" id="PIRSF033096">
    <property type="entry name" value="PPPtase_5"/>
    <property type="match status" value="1"/>
</dbReference>
<evidence type="ECO:0000256" key="8">
    <source>
        <dbReference type="ARBA" id="ARBA00022803"/>
    </source>
</evidence>
<comment type="similarity">
    <text evidence="4">Belongs to the PPP phosphatase family. PP-5 (PP-T) subfamily.</text>
</comment>
<comment type="cofactor">
    <cofactor evidence="2">
        <name>Mg(2+)</name>
        <dbReference type="ChEBI" id="CHEBI:18420"/>
    </cofactor>
</comment>
<dbReference type="Pfam" id="PF08321">
    <property type="entry name" value="PPP5"/>
    <property type="match status" value="1"/>
</dbReference>
<dbReference type="STRING" id="52247.A0A4T0X5W3"/>
<evidence type="ECO:0000256" key="13">
    <source>
        <dbReference type="ARBA" id="ARBA00048832"/>
    </source>
</evidence>
<reference evidence="18 19" key="1">
    <citation type="journal article" date="2019" name="Front. Genet.">
        <title>Whole-Genome Sequencing of the Opportunistic Yeast Pathogen Candida inconspicua Uncovers Its Hybrid Origin.</title>
        <authorList>
            <person name="Mixao V."/>
            <person name="Hansen A.P."/>
            <person name="Saus E."/>
            <person name="Boekhout T."/>
            <person name="Lass-Florl C."/>
            <person name="Gabaldon T."/>
        </authorList>
    </citation>
    <scope>NUCLEOTIDE SEQUENCE [LARGE SCALE GENOMIC DNA]</scope>
    <source>
        <strain evidence="18 19">CBS 180</strain>
    </source>
</reference>
<dbReference type="InterPro" id="IPR006186">
    <property type="entry name" value="Ser/Thr-sp_prot-phosphatase"/>
</dbReference>
<dbReference type="SUPFAM" id="SSF56300">
    <property type="entry name" value="Metallo-dependent phosphatases"/>
    <property type="match status" value="1"/>
</dbReference>
<evidence type="ECO:0000256" key="15">
    <source>
        <dbReference type="PROSITE-ProRule" id="PRU00339"/>
    </source>
</evidence>
<gene>
    <name evidence="18" type="ORF">CANINC_000641</name>
</gene>
<sequence>MEKEEAYIHYKGLGNDAFKGQHYPEAIKHYTKAIEVLENESEEENPDIINENLDNVAAHTHKHAHALAILYSNRAQTQLKLENYGLAIQDCTKSIEHDALFVKSLYRRAVAHYAIRELDSALKDLKEARKISPNDSKIKSLSGQISGELRKLKFEAAIDIVEKSIFESISWDGIEGDLKVEQTGKGDVKIVSGLNQEFITKMVDSFRNDQNLNKNDAFAIVAAANTIFKREKSMVEIGFEKDDNNEDHIKLNDVEIITVCGDTHGQFYDVLNIFKTFGKVDSKHAYLFNGDFVDRGSWGCEVALLLYALKVLFPTRIFINRGNHETDDMNSVYGFTDECKFKYGEKLFKCFSESFGNLPYSTLINKEYLVMHGGLFSDDTISLQDIKKINRFKQVHGQPPKTGIEMELIWTDPQPQEGRSLSKRGIGMQFGPDITAKFCERNNLKGILRSHEVRQNGYEWEHNGLLCTVFSAPNYCDVQGNLGGVVNFYRDGKMECKNFSAVPHPDVPPMKYTKNQYGF</sequence>
<evidence type="ECO:0000256" key="6">
    <source>
        <dbReference type="ARBA" id="ARBA00022737"/>
    </source>
</evidence>
<dbReference type="InterPro" id="IPR004843">
    <property type="entry name" value="Calcineurin-like_PHP"/>
</dbReference>
<dbReference type="PRINTS" id="PR00114">
    <property type="entry name" value="STPHPHTASE"/>
</dbReference>
<name>A0A4T0X5W3_9ASCO</name>